<proteinExistence type="predicted"/>
<dbReference type="InterPro" id="IPR050523">
    <property type="entry name" value="AKR_Detox_Biosynth"/>
</dbReference>
<protein>
    <recommendedName>
        <fullName evidence="2">NADP-dependent oxidoreductase domain-containing protein</fullName>
    </recommendedName>
</protein>
<evidence type="ECO:0000313" key="4">
    <source>
        <dbReference type="Proteomes" id="UP001321486"/>
    </source>
</evidence>
<accession>A0ABN6XSH5</accession>
<keyword evidence="1" id="KW-0560">Oxidoreductase</keyword>
<keyword evidence="4" id="KW-1185">Reference proteome</keyword>
<dbReference type="Pfam" id="PF00248">
    <property type="entry name" value="Aldo_ket_red"/>
    <property type="match status" value="1"/>
</dbReference>
<name>A0ABN6XSH5_9MICO</name>
<gene>
    <name evidence="3" type="ORF">GCM10025867_01700</name>
</gene>
<dbReference type="PANTHER" id="PTHR43364:SF4">
    <property type="entry name" value="NAD(P)-LINKED OXIDOREDUCTASE SUPERFAMILY PROTEIN"/>
    <property type="match status" value="1"/>
</dbReference>
<evidence type="ECO:0000259" key="2">
    <source>
        <dbReference type="Pfam" id="PF00248"/>
    </source>
</evidence>
<dbReference type="SUPFAM" id="SSF51430">
    <property type="entry name" value="NAD(P)-linked oxidoreductase"/>
    <property type="match status" value="1"/>
</dbReference>
<feature type="domain" description="NADP-dependent oxidoreductase" evidence="2">
    <location>
        <begin position="36"/>
        <end position="93"/>
    </location>
</feature>
<dbReference type="PRINTS" id="PR00069">
    <property type="entry name" value="ALDKETRDTASE"/>
</dbReference>
<dbReference type="RefSeq" id="WP_350271611.1">
    <property type="nucleotide sequence ID" value="NZ_AP027732.1"/>
</dbReference>
<dbReference type="InterPro" id="IPR020471">
    <property type="entry name" value="AKR"/>
</dbReference>
<evidence type="ECO:0000313" key="3">
    <source>
        <dbReference type="EMBL" id="BDZ47929.1"/>
    </source>
</evidence>
<organism evidence="3 4">
    <name type="scientific">Frondihabitans sucicola</name>
    <dbReference type="NCBI Taxonomy" id="1268041"/>
    <lineage>
        <taxon>Bacteria</taxon>
        <taxon>Bacillati</taxon>
        <taxon>Actinomycetota</taxon>
        <taxon>Actinomycetes</taxon>
        <taxon>Micrococcales</taxon>
        <taxon>Microbacteriaceae</taxon>
        <taxon>Frondihabitans</taxon>
    </lineage>
</organism>
<dbReference type="Gene3D" id="3.20.20.100">
    <property type="entry name" value="NADP-dependent oxidoreductase domain"/>
    <property type="match status" value="1"/>
</dbReference>
<dbReference type="EMBL" id="AP027732">
    <property type="protein sequence ID" value="BDZ47929.1"/>
    <property type="molecule type" value="Genomic_DNA"/>
</dbReference>
<evidence type="ECO:0000256" key="1">
    <source>
        <dbReference type="ARBA" id="ARBA00023002"/>
    </source>
</evidence>
<dbReference type="InterPro" id="IPR023210">
    <property type="entry name" value="NADP_OxRdtase_dom"/>
</dbReference>
<dbReference type="Proteomes" id="UP001321486">
    <property type="component" value="Chromosome"/>
</dbReference>
<sequence>MPQYSSTEEAPQLWPRGFFFPRRVRLLNALPPRSASWWKYIMKAVEASLRRLDTDYIDLYQVHRPSYTTDVEETLGALTDLVTQGKVRAIGSSS</sequence>
<dbReference type="PANTHER" id="PTHR43364">
    <property type="entry name" value="NADH-SPECIFIC METHYLGLYOXAL REDUCTASE-RELATED"/>
    <property type="match status" value="1"/>
</dbReference>
<reference evidence="4" key="1">
    <citation type="journal article" date="2019" name="Int. J. Syst. Evol. Microbiol.">
        <title>The Global Catalogue of Microorganisms (GCM) 10K type strain sequencing project: providing services to taxonomists for standard genome sequencing and annotation.</title>
        <authorList>
            <consortium name="The Broad Institute Genomics Platform"/>
            <consortium name="The Broad Institute Genome Sequencing Center for Infectious Disease"/>
            <person name="Wu L."/>
            <person name="Ma J."/>
        </authorList>
    </citation>
    <scope>NUCLEOTIDE SEQUENCE [LARGE SCALE GENOMIC DNA]</scope>
    <source>
        <strain evidence="4">NBRC 108728</strain>
    </source>
</reference>
<dbReference type="InterPro" id="IPR036812">
    <property type="entry name" value="NAD(P)_OxRdtase_dom_sf"/>
</dbReference>